<dbReference type="PANTHER" id="PTHR46797:SF1">
    <property type="entry name" value="METHYLPHOSPHONATE SYNTHASE"/>
    <property type="match status" value="1"/>
</dbReference>
<sequence>MASNVGEKLGERIKRLREAKGMTQAQLASAIGKSVETVSNFERGKTIPGVLTLDQVAEKLGCPIGALFEDVEGRREPPKLSKHAARVANAVDVLPEEDLEVLASIVRVFEGRRR</sequence>
<evidence type="ECO:0000313" key="3">
    <source>
        <dbReference type="EMBL" id="HBQ48151.1"/>
    </source>
</evidence>
<evidence type="ECO:0000313" key="4">
    <source>
        <dbReference type="Proteomes" id="UP000263957"/>
    </source>
</evidence>
<dbReference type="AlphaFoldDB" id="A0A356W3E6"/>
<dbReference type="PANTHER" id="PTHR46797">
    <property type="entry name" value="HTH-TYPE TRANSCRIPTIONAL REGULATOR"/>
    <property type="match status" value="1"/>
</dbReference>
<dbReference type="Proteomes" id="UP000263957">
    <property type="component" value="Unassembled WGS sequence"/>
</dbReference>
<dbReference type="SUPFAM" id="SSF47413">
    <property type="entry name" value="lambda repressor-like DNA-binding domains"/>
    <property type="match status" value="1"/>
</dbReference>
<feature type="domain" description="HTH cro/C1-type" evidence="2">
    <location>
        <begin position="13"/>
        <end position="67"/>
    </location>
</feature>
<dbReference type="Pfam" id="PF01381">
    <property type="entry name" value="HTH_3"/>
    <property type="match status" value="1"/>
</dbReference>
<dbReference type="InterPro" id="IPR001387">
    <property type="entry name" value="Cro/C1-type_HTH"/>
</dbReference>
<accession>A0A356W3E6</accession>
<gene>
    <name evidence="3" type="ORF">DD728_04565</name>
</gene>
<dbReference type="InterPro" id="IPR050807">
    <property type="entry name" value="TransReg_Diox_bact_type"/>
</dbReference>
<keyword evidence="1" id="KW-0238">DNA-binding</keyword>
<dbReference type="InterPro" id="IPR010982">
    <property type="entry name" value="Lambda_DNA-bd_dom_sf"/>
</dbReference>
<proteinExistence type="predicted"/>
<dbReference type="CDD" id="cd00093">
    <property type="entry name" value="HTH_XRE"/>
    <property type="match status" value="1"/>
</dbReference>
<dbReference type="GO" id="GO:0005829">
    <property type="term" value="C:cytosol"/>
    <property type="evidence" value="ECO:0007669"/>
    <property type="project" value="TreeGrafter"/>
</dbReference>
<reference evidence="3 4" key="1">
    <citation type="journal article" date="2018" name="Nat. Biotechnol.">
        <title>A standardized bacterial taxonomy based on genome phylogeny substantially revises the tree of life.</title>
        <authorList>
            <person name="Parks D.H."/>
            <person name="Chuvochina M."/>
            <person name="Waite D.W."/>
            <person name="Rinke C."/>
            <person name="Skarshewski A."/>
            <person name="Chaumeil P.A."/>
            <person name="Hugenholtz P."/>
        </authorList>
    </citation>
    <scope>NUCLEOTIDE SEQUENCE [LARGE SCALE GENOMIC DNA]</scope>
    <source>
        <strain evidence="3">UBA10378</strain>
    </source>
</reference>
<dbReference type="EMBL" id="DOGS01000095">
    <property type="protein sequence ID" value="HBQ48151.1"/>
    <property type="molecule type" value="Genomic_DNA"/>
</dbReference>
<comment type="caution">
    <text evidence="3">The sequence shown here is derived from an EMBL/GenBank/DDBJ whole genome shotgun (WGS) entry which is preliminary data.</text>
</comment>
<protein>
    <submittedName>
        <fullName evidence="3">XRE family transcriptional regulator</fullName>
    </submittedName>
</protein>
<dbReference type="GO" id="GO:0003677">
    <property type="term" value="F:DNA binding"/>
    <property type="evidence" value="ECO:0007669"/>
    <property type="project" value="UniProtKB-KW"/>
</dbReference>
<dbReference type="Gene3D" id="1.10.260.40">
    <property type="entry name" value="lambda repressor-like DNA-binding domains"/>
    <property type="match status" value="1"/>
</dbReference>
<name>A0A356W3E6_9PROT</name>
<dbReference type="PROSITE" id="PS50943">
    <property type="entry name" value="HTH_CROC1"/>
    <property type="match status" value="1"/>
</dbReference>
<organism evidence="3 4">
    <name type="scientific">Hyphomonas atlantica</name>
    <dbReference type="NCBI Taxonomy" id="1280948"/>
    <lineage>
        <taxon>Bacteria</taxon>
        <taxon>Pseudomonadati</taxon>
        <taxon>Pseudomonadota</taxon>
        <taxon>Alphaproteobacteria</taxon>
        <taxon>Hyphomonadales</taxon>
        <taxon>Hyphomonadaceae</taxon>
        <taxon>Hyphomonas</taxon>
    </lineage>
</organism>
<evidence type="ECO:0000259" key="2">
    <source>
        <dbReference type="PROSITE" id="PS50943"/>
    </source>
</evidence>
<evidence type="ECO:0000256" key="1">
    <source>
        <dbReference type="ARBA" id="ARBA00023125"/>
    </source>
</evidence>
<dbReference type="GO" id="GO:0003700">
    <property type="term" value="F:DNA-binding transcription factor activity"/>
    <property type="evidence" value="ECO:0007669"/>
    <property type="project" value="TreeGrafter"/>
</dbReference>
<dbReference type="SMART" id="SM00530">
    <property type="entry name" value="HTH_XRE"/>
    <property type="match status" value="1"/>
</dbReference>